<gene>
    <name evidence="3" type="ORF">FAZ15_11120</name>
</gene>
<protein>
    <submittedName>
        <fullName evidence="3">Glycerophosphodiester phosphodiesterase</fullName>
    </submittedName>
</protein>
<organism evidence="3 4">
    <name type="scientific">Sphingobacterium olei</name>
    <dbReference type="NCBI Taxonomy" id="2571155"/>
    <lineage>
        <taxon>Bacteria</taxon>
        <taxon>Pseudomonadati</taxon>
        <taxon>Bacteroidota</taxon>
        <taxon>Sphingobacteriia</taxon>
        <taxon>Sphingobacteriales</taxon>
        <taxon>Sphingobacteriaceae</taxon>
        <taxon>Sphingobacterium</taxon>
    </lineage>
</organism>
<sequence length="253" mass="28644">MNKLSILGIMLCLSVLVQAQETQIIAHRGAWKNTKSPQNSIAALRDAIAQEVWGAEFDVHLTKDDVLVVNHDNDFQGIDIATSTYQELLAKQHPNGEQIATAEAYLQEGIKQSNTKMIFELKTNRLGLDRTLKSVEIAFDLVKKLRAESLTEFIAFSYDACLHFRALDKNIPIHYLNGDKSPQQIKDANLTGIDYHLSVFKKNTDWITAAKNLGLKTNVWTVNKEEDMNYFIDSGIDYITTDEPEHLHTLIKK</sequence>
<dbReference type="PROSITE" id="PS51704">
    <property type="entry name" value="GP_PDE"/>
    <property type="match status" value="1"/>
</dbReference>
<evidence type="ECO:0000256" key="1">
    <source>
        <dbReference type="SAM" id="SignalP"/>
    </source>
</evidence>
<dbReference type="AlphaFoldDB" id="A0A4U0P209"/>
<evidence type="ECO:0000259" key="2">
    <source>
        <dbReference type="PROSITE" id="PS51704"/>
    </source>
</evidence>
<dbReference type="Proteomes" id="UP000306808">
    <property type="component" value="Unassembled WGS sequence"/>
</dbReference>
<keyword evidence="1" id="KW-0732">Signal</keyword>
<dbReference type="Gene3D" id="3.20.20.190">
    <property type="entry name" value="Phosphatidylinositol (PI) phosphodiesterase"/>
    <property type="match status" value="1"/>
</dbReference>
<dbReference type="GO" id="GO:0008081">
    <property type="term" value="F:phosphoric diester hydrolase activity"/>
    <property type="evidence" value="ECO:0007669"/>
    <property type="project" value="InterPro"/>
</dbReference>
<dbReference type="GO" id="GO:0006629">
    <property type="term" value="P:lipid metabolic process"/>
    <property type="evidence" value="ECO:0007669"/>
    <property type="project" value="InterPro"/>
</dbReference>
<dbReference type="EMBL" id="SUME01000004">
    <property type="protein sequence ID" value="TJZ60542.1"/>
    <property type="molecule type" value="Genomic_DNA"/>
</dbReference>
<feature type="signal peptide" evidence="1">
    <location>
        <begin position="1"/>
        <end position="19"/>
    </location>
</feature>
<dbReference type="InterPro" id="IPR017946">
    <property type="entry name" value="PLC-like_Pdiesterase_TIM-brl"/>
</dbReference>
<feature type="domain" description="GP-PDE" evidence="2">
    <location>
        <begin position="22"/>
        <end position="251"/>
    </location>
</feature>
<keyword evidence="4" id="KW-1185">Reference proteome</keyword>
<dbReference type="InterPro" id="IPR030395">
    <property type="entry name" value="GP_PDE_dom"/>
</dbReference>
<dbReference type="RefSeq" id="WP_136901389.1">
    <property type="nucleotide sequence ID" value="NZ_SUME01000004.1"/>
</dbReference>
<dbReference type="PANTHER" id="PTHR46211:SF1">
    <property type="entry name" value="GLYCEROPHOSPHODIESTER PHOSPHODIESTERASE, CYTOPLASMIC"/>
    <property type="match status" value="1"/>
</dbReference>
<comment type="caution">
    <text evidence="3">The sequence shown here is derived from an EMBL/GenBank/DDBJ whole genome shotgun (WGS) entry which is preliminary data.</text>
</comment>
<dbReference type="PANTHER" id="PTHR46211">
    <property type="entry name" value="GLYCEROPHOSPHORYL DIESTER PHOSPHODIESTERASE"/>
    <property type="match status" value="1"/>
</dbReference>
<accession>A0A4U0P209</accession>
<feature type="chain" id="PRO_5020923686" evidence="1">
    <location>
        <begin position="20"/>
        <end position="253"/>
    </location>
</feature>
<evidence type="ECO:0000313" key="4">
    <source>
        <dbReference type="Proteomes" id="UP000306808"/>
    </source>
</evidence>
<dbReference type="SUPFAM" id="SSF51695">
    <property type="entry name" value="PLC-like phosphodiesterases"/>
    <property type="match status" value="1"/>
</dbReference>
<dbReference type="Pfam" id="PF03009">
    <property type="entry name" value="GDPD"/>
    <property type="match status" value="1"/>
</dbReference>
<name>A0A4U0P209_9SPHI</name>
<dbReference type="OrthoDB" id="9776255at2"/>
<reference evidence="3 4" key="1">
    <citation type="submission" date="2019-04" db="EMBL/GenBank/DDBJ databases">
        <title>Sphingobacterium olei sp. nov., isolated from oil-contaminated soil.</title>
        <authorList>
            <person name="Liu B."/>
        </authorList>
    </citation>
    <scope>NUCLEOTIDE SEQUENCE [LARGE SCALE GENOMIC DNA]</scope>
    <source>
        <strain evidence="3 4">HAL-9</strain>
    </source>
</reference>
<proteinExistence type="predicted"/>
<evidence type="ECO:0000313" key="3">
    <source>
        <dbReference type="EMBL" id="TJZ60542.1"/>
    </source>
</evidence>